<dbReference type="PANTHER" id="PTHR24412:SF466">
    <property type="entry name" value="RING CANAL KELCH PROTEIN"/>
    <property type="match status" value="1"/>
</dbReference>
<feature type="region of interest" description="Disordered" evidence="4">
    <location>
        <begin position="620"/>
        <end position="689"/>
    </location>
</feature>
<dbReference type="Pfam" id="PF00651">
    <property type="entry name" value="BTB"/>
    <property type="match status" value="1"/>
</dbReference>
<dbReference type="Proteomes" id="UP000789524">
    <property type="component" value="Unassembled WGS sequence"/>
</dbReference>
<feature type="compositionally biased region" description="Pro residues" evidence="4">
    <location>
        <begin position="798"/>
        <end position="809"/>
    </location>
</feature>
<protein>
    <submittedName>
        <fullName evidence="6">(African queen) hypothetical protein</fullName>
    </submittedName>
</protein>
<feature type="compositionally biased region" description="Basic residues" evidence="4">
    <location>
        <begin position="639"/>
        <end position="651"/>
    </location>
</feature>
<dbReference type="AlphaFoldDB" id="A0A8J2W0D9"/>
<sequence length="835" mass="88568">MEGNGDADRDRGSGSVEHSAAEGDGDRGSLVRCASQSSLDECSQRRGAGEAGEAGAGAVHASSLLHSLARLRRDDVLCDVRLVAQAPGEAPQSAEPGEAVGVCAHRAVLAACSPYFRAMFTQFDERTQAVITIQDVEPSALASIVEYVYCPESLVMSEESVQSLLSAASLLQVRGVRAAACSFLAAALAPDNALGIRAFAELHACADLADVADRFVKRHFAEVLESEEFLALECDVLAALLDSDRITVPDEELLLDAVIRWMQHDPENRRSRLGALLEHVRLPLLPQDVLVARAAAEPLASAELRVKDLVIEALSFHLLRPERRAAAAAASARARPRQPPRSPKVLLVVGGQAPKAIRDVEAFHMESGRWRAAAELPTRRCRAGLAAVGARLYAIGGFNGTLRVRSVDVYDVGADAWSPGPPLCARRSTLGVAVVGNVIYAVGGFDGATGLSSAEALDVREGVWRSIASMSTRRSSVGVAALDGKLYAVGGYDGASRQCLHTVERYDPAADAWEPVAEMAARRSGAGVGVAGGALYALGGHDGPAVRRSVERYRERDGWAPAPPMTHARRNAGVASHHGRLYVAGGDDGAANLATVEVCVAGVRPVHGAVVHAELVHVGGPLVRGRGGGGARRLTTRPPRARPAPRTRHGHGPGDRGPRAHARRGGQRGGGREREEEGGRGRRREAGECSGDWLQVEENVYESVAAGERGRARGAFGPLGAYWWMRVAPPCRRHRRVSQTVEFHERPPAPAAGGVQDTVPRARRLVRGVCGLRLQRAPGRGARLSASCGTIGALSAPDAPPPCMLLLPPPRERPDPEEDEPAPHHSSDSEPEARR</sequence>
<feature type="region of interest" description="Disordered" evidence="4">
    <location>
        <begin position="1"/>
        <end position="32"/>
    </location>
</feature>
<dbReference type="Pfam" id="PF01344">
    <property type="entry name" value="Kelch_1"/>
    <property type="match status" value="5"/>
</dbReference>
<name>A0A8J2W0D9_9NEOP</name>
<keyword evidence="1" id="KW-0880">Kelch repeat</keyword>
<accession>A0A8J2W0D9</accession>
<dbReference type="SUPFAM" id="SSF54695">
    <property type="entry name" value="POZ domain"/>
    <property type="match status" value="1"/>
</dbReference>
<dbReference type="InterPro" id="IPR011333">
    <property type="entry name" value="SKP1/BTB/POZ_sf"/>
</dbReference>
<dbReference type="PRINTS" id="PR00501">
    <property type="entry name" value="KELCHREPEAT"/>
</dbReference>
<evidence type="ECO:0000259" key="5">
    <source>
        <dbReference type="PROSITE" id="PS50097"/>
    </source>
</evidence>
<proteinExistence type="predicted"/>
<dbReference type="InterPro" id="IPR011705">
    <property type="entry name" value="BACK"/>
</dbReference>
<feature type="compositionally biased region" description="Basic and acidic residues" evidence="4">
    <location>
        <begin position="821"/>
        <end position="835"/>
    </location>
</feature>
<dbReference type="Pfam" id="PF07707">
    <property type="entry name" value="BACK"/>
    <property type="match status" value="1"/>
</dbReference>
<dbReference type="SUPFAM" id="SSF117281">
    <property type="entry name" value="Kelch motif"/>
    <property type="match status" value="1"/>
</dbReference>
<keyword evidence="3" id="KW-0009">Actin-binding</keyword>
<evidence type="ECO:0000256" key="4">
    <source>
        <dbReference type="SAM" id="MobiDB-lite"/>
    </source>
</evidence>
<gene>
    <name evidence="6" type="ORF">DCHRY22_LOCUS6009</name>
</gene>
<dbReference type="PANTHER" id="PTHR24412">
    <property type="entry name" value="KELCH PROTEIN"/>
    <property type="match status" value="1"/>
</dbReference>
<dbReference type="SMART" id="SM00875">
    <property type="entry name" value="BACK"/>
    <property type="match status" value="1"/>
</dbReference>
<dbReference type="InterPro" id="IPR000210">
    <property type="entry name" value="BTB/POZ_dom"/>
</dbReference>
<feature type="region of interest" description="Disordered" evidence="4">
    <location>
        <begin position="796"/>
        <end position="835"/>
    </location>
</feature>
<feature type="compositionally biased region" description="Basic and acidic residues" evidence="4">
    <location>
        <begin position="19"/>
        <end position="29"/>
    </location>
</feature>
<evidence type="ECO:0000256" key="3">
    <source>
        <dbReference type="ARBA" id="ARBA00023203"/>
    </source>
</evidence>
<dbReference type="InterPro" id="IPR015915">
    <property type="entry name" value="Kelch-typ_b-propeller"/>
</dbReference>
<dbReference type="SMART" id="SM00225">
    <property type="entry name" value="BTB"/>
    <property type="match status" value="1"/>
</dbReference>
<dbReference type="Gene3D" id="1.25.40.420">
    <property type="match status" value="1"/>
</dbReference>
<dbReference type="GO" id="GO:0016567">
    <property type="term" value="P:protein ubiquitination"/>
    <property type="evidence" value="ECO:0007669"/>
    <property type="project" value="UniProtKB-UniPathway"/>
</dbReference>
<dbReference type="UniPathway" id="UPA00143"/>
<evidence type="ECO:0000313" key="6">
    <source>
        <dbReference type="EMBL" id="CAG9565103.1"/>
    </source>
</evidence>
<feature type="domain" description="BTB" evidence="5">
    <location>
        <begin position="78"/>
        <end position="157"/>
    </location>
</feature>
<keyword evidence="2" id="KW-0677">Repeat</keyword>
<comment type="caution">
    <text evidence="6">The sequence shown here is derived from an EMBL/GenBank/DDBJ whole genome shotgun (WGS) entry which is preliminary data.</text>
</comment>
<reference evidence="6" key="1">
    <citation type="submission" date="2021-09" db="EMBL/GenBank/DDBJ databases">
        <authorList>
            <person name="Martin H S."/>
        </authorList>
    </citation>
    <scope>NUCLEOTIDE SEQUENCE</scope>
</reference>
<organism evidence="6 7">
    <name type="scientific">Danaus chrysippus</name>
    <name type="common">African queen</name>
    <dbReference type="NCBI Taxonomy" id="151541"/>
    <lineage>
        <taxon>Eukaryota</taxon>
        <taxon>Metazoa</taxon>
        <taxon>Ecdysozoa</taxon>
        <taxon>Arthropoda</taxon>
        <taxon>Hexapoda</taxon>
        <taxon>Insecta</taxon>
        <taxon>Pterygota</taxon>
        <taxon>Neoptera</taxon>
        <taxon>Endopterygota</taxon>
        <taxon>Lepidoptera</taxon>
        <taxon>Glossata</taxon>
        <taxon>Ditrysia</taxon>
        <taxon>Papilionoidea</taxon>
        <taxon>Nymphalidae</taxon>
        <taxon>Danainae</taxon>
        <taxon>Danaini</taxon>
        <taxon>Danaina</taxon>
        <taxon>Danaus</taxon>
        <taxon>Anosia</taxon>
    </lineage>
</organism>
<feature type="compositionally biased region" description="Basic and acidic residues" evidence="4">
    <location>
        <begin position="1"/>
        <end position="12"/>
    </location>
</feature>
<keyword evidence="7" id="KW-1185">Reference proteome</keyword>
<dbReference type="InterPro" id="IPR006652">
    <property type="entry name" value="Kelch_1"/>
</dbReference>
<dbReference type="EMBL" id="CAKASE010000052">
    <property type="protein sequence ID" value="CAG9565103.1"/>
    <property type="molecule type" value="Genomic_DNA"/>
</dbReference>
<feature type="compositionally biased region" description="Basic and acidic residues" evidence="4">
    <location>
        <begin position="670"/>
        <end position="687"/>
    </location>
</feature>
<dbReference type="OrthoDB" id="45365at2759"/>
<dbReference type="Gene3D" id="2.120.10.80">
    <property type="entry name" value="Kelch-type beta propeller"/>
    <property type="match status" value="1"/>
</dbReference>
<evidence type="ECO:0000256" key="1">
    <source>
        <dbReference type="ARBA" id="ARBA00022441"/>
    </source>
</evidence>
<dbReference type="SMART" id="SM00612">
    <property type="entry name" value="Kelch"/>
    <property type="match status" value="5"/>
</dbReference>
<dbReference type="GO" id="GO:0003779">
    <property type="term" value="F:actin binding"/>
    <property type="evidence" value="ECO:0007669"/>
    <property type="project" value="UniProtKB-KW"/>
</dbReference>
<evidence type="ECO:0000256" key="2">
    <source>
        <dbReference type="ARBA" id="ARBA00022737"/>
    </source>
</evidence>
<dbReference type="Gene3D" id="3.30.710.10">
    <property type="entry name" value="Potassium Channel Kv1.1, Chain A"/>
    <property type="match status" value="1"/>
</dbReference>
<evidence type="ECO:0000313" key="7">
    <source>
        <dbReference type="Proteomes" id="UP000789524"/>
    </source>
</evidence>
<dbReference type="FunFam" id="1.25.40.420:FF:000001">
    <property type="entry name" value="Kelch-like family member 12"/>
    <property type="match status" value="1"/>
</dbReference>
<dbReference type="PROSITE" id="PS50097">
    <property type="entry name" value="BTB"/>
    <property type="match status" value="1"/>
</dbReference>